<dbReference type="EMBL" id="BJLQ01000014">
    <property type="protein sequence ID" value="GEA84401.1"/>
    <property type="molecule type" value="Genomic_DNA"/>
</dbReference>
<accession>A0A4Y3KJ15</accession>
<dbReference type="Proteomes" id="UP000320461">
    <property type="component" value="Unassembled WGS sequence"/>
</dbReference>
<proteinExistence type="predicted"/>
<dbReference type="OrthoDB" id="177147at2"/>
<dbReference type="RefSeq" id="WP_141370194.1">
    <property type="nucleotide sequence ID" value="NZ_BJLQ01000014.1"/>
</dbReference>
<evidence type="ECO:0000256" key="1">
    <source>
        <dbReference type="SAM" id="Phobius"/>
    </source>
</evidence>
<keyword evidence="1" id="KW-0812">Transmembrane</keyword>
<evidence type="ECO:0000313" key="3">
    <source>
        <dbReference type="Proteomes" id="UP000320461"/>
    </source>
</evidence>
<dbReference type="AlphaFoldDB" id="A0A4Y3KJ15"/>
<feature type="transmembrane region" description="Helical" evidence="1">
    <location>
        <begin position="284"/>
        <end position="307"/>
    </location>
</feature>
<keyword evidence="3" id="KW-1185">Reference proteome</keyword>
<sequence length="612" mass="62702">MSEIASAYVSILPSFKGGEASITKQLDGPISKASQTAGKTSGTAYGNSFSTSASGVMKAALGAAVITSAAAAAKDFIGSSIDEAREAQKVGATTEQIIKTTGGAAKITAAQVGDLATAISLKTGMDDEAIQSGANLLLTFKNVKNEVGEGANIFDRATAAAADLSAAGFGDLNGASKQLGKALNDPIKGMAALSRSGVTFTAEQKEQVKALMATGDILGAQKIILGEVEGQVGGTAAASATAAEKMAVGWGNLQESIGTLLLPVIDQLQGVLTAAFAWISENTWVLGAFAGGVTAIALAMGVAKIATIQWSATLLANPITWIVLGIVALIAALVLLIANWDSVVAWLKKVWGGIVDWLGGVWDSIVSGVRAGWDAVVRWIKDAATKVVGFFMKWSLIGVIASNWDSIKSGATSAWNGIVDWIRGVPGKVVGFFKTWTIVGQIASHWTQIKAGVEDIWGKILDFFKAVPGKISGAFSGLGSALTSPFRSAFNSIAGFWNRTVGSLSFSIPDWVPGIGGNSFSLPKIPLLAQGGIVTSATAAILGEGAEPEAVLPLSRLDGMLERAASSGGGIPRELVVVDSDGALIGRMRVEAGGVMTGAVRPLDAGVVAWAR</sequence>
<keyword evidence="1" id="KW-1133">Transmembrane helix</keyword>
<reference evidence="2 3" key="1">
    <citation type="submission" date="2019-06" db="EMBL/GenBank/DDBJ databases">
        <title>Whole genome shotgun sequence of Cellulomonas gelida NBRC 3748.</title>
        <authorList>
            <person name="Hosoyama A."/>
            <person name="Uohara A."/>
            <person name="Ohji S."/>
            <person name="Ichikawa N."/>
        </authorList>
    </citation>
    <scope>NUCLEOTIDE SEQUENCE [LARGE SCALE GENOMIC DNA]</scope>
    <source>
        <strain evidence="2 3">NBRC 3748</strain>
    </source>
</reference>
<protein>
    <recommendedName>
        <fullName evidence="4">Phage tail tape measure protein domain-containing protein</fullName>
    </recommendedName>
</protein>
<organism evidence="2 3">
    <name type="scientific">Cellulomonas gelida</name>
    <dbReference type="NCBI Taxonomy" id="1712"/>
    <lineage>
        <taxon>Bacteria</taxon>
        <taxon>Bacillati</taxon>
        <taxon>Actinomycetota</taxon>
        <taxon>Actinomycetes</taxon>
        <taxon>Micrococcales</taxon>
        <taxon>Cellulomonadaceae</taxon>
        <taxon>Cellulomonas</taxon>
    </lineage>
</organism>
<keyword evidence="1" id="KW-0472">Membrane</keyword>
<evidence type="ECO:0000313" key="2">
    <source>
        <dbReference type="EMBL" id="GEA84401.1"/>
    </source>
</evidence>
<gene>
    <name evidence="2" type="ORF">CGE01nite_16520</name>
</gene>
<name>A0A4Y3KJ15_9CELL</name>
<evidence type="ECO:0008006" key="4">
    <source>
        <dbReference type="Google" id="ProtNLM"/>
    </source>
</evidence>
<comment type="caution">
    <text evidence="2">The sequence shown here is derived from an EMBL/GenBank/DDBJ whole genome shotgun (WGS) entry which is preliminary data.</text>
</comment>
<feature type="transmembrane region" description="Helical" evidence="1">
    <location>
        <begin position="319"/>
        <end position="340"/>
    </location>
</feature>